<evidence type="ECO:0008006" key="3">
    <source>
        <dbReference type="Google" id="ProtNLM"/>
    </source>
</evidence>
<dbReference type="Proteomes" id="UP001500187">
    <property type="component" value="Unassembled WGS sequence"/>
</dbReference>
<sequence length="97" mass="10511">MSVSGLVQYREVMVPCHHQQLGAAIHHKLDLNGASHGVSGSIQELNQICQNQLNIEELGEESMYVLSLSPSDEGIRLELTVSGKNSEVVLSQLAQSV</sequence>
<gene>
    <name evidence="1" type="ORF">GCM10023352_01190</name>
</gene>
<reference evidence="2" key="1">
    <citation type="journal article" date="2019" name="Int. J. Syst. Evol. Microbiol.">
        <title>The Global Catalogue of Microorganisms (GCM) 10K type strain sequencing project: providing services to taxonomists for standard genome sequencing and annotation.</title>
        <authorList>
            <consortium name="The Broad Institute Genomics Platform"/>
            <consortium name="The Broad Institute Genome Sequencing Center for Infectious Disease"/>
            <person name="Wu L."/>
            <person name="Ma J."/>
        </authorList>
    </citation>
    <scope>NUCLEOTIDE SEQUENCE [LARGE SCALE GENOMIC DNA]</scope>
    <source>
        <strain evidence="2">JCM 18541</strain>
    </source>
</reference>
<name>A0ABP9AZ66_9MICC</name>
<dbReference type="EMBL" id="BAABKP010000001">
    <property type="protein sequence ID" value="GAA4787405.1"/>
    <property type="molecule type" value="Genomic_DNA"/>
</dbReference>
<protein>
    <recommendedName>
        <fullName evidence="3">Transcriptional regulator</fullName>
    </recommendedName>
</protein>
<keyword evidence="2" id="KW-1185">Reference proteome</keyword>
<proteinExistence type="predicted"/>
<organism evidence="1 2">
    <name type="scientific">Rothia endophytica</name>
    <dbReference type="NCBI Taxonomy" id="1324766"/>
    <lineage>
        <taxon>Bacteria</taxon>
        <taxon>Bacillati</taxon>
        <taxon>Actinomycetota</taxon>
        <taxon>Actinomycetes</taxon>
        <taxon>Micrococcales</taxon>
        <taxon>Micrococcaceae</taxon>
        <taxon>Rothia</taxon>
    </lineage>
</organism>
<accession>A0ABP9AZ66</accession>
<comment type="caution">
    <text evidence="1">The sequence shown here is derived from an EMBL/GenBank/DDBJ whole genome shotgun (WGS) entry which is preliminary data.</text>
</comment>
<evidence type="ECO:0000313" key="1">
    <source>
        <dbReference type="EMBL" id="GAA4787405.1"/>
    </source>
</evidence>
<evidence type="ECO:0000313" key="2">
    <source>
        <dbReference type="Proteomes" id="UP001500187"/>
    </source>
</evidence>